<feature type="signal peptide" evidence="1">
    <location>
        <begin position="1"/>
        <end position="22"/>
    </location>
</feature>
<organism evidence="2 3">
    <name type="scientific">Akkermansia glycaniphila</name>
    <dbReference type="NCBI Taxonomy" id="1679444"/>
    <lineage>
        <taxon>Bacteria</taxon>
        <taxon>Pseudomonadati</taxon>
        <taxon>Verrucomicrobiota</taxon>
        <taxon>Verrucomicrobiia</taxon>
        <taxon>Verrucomicrobiales</taxon>
        <taxon>Akkermansiaceae</taxon>
        <taxon>Akkermansia</taxon>
    </lineage>
</organism>
<sequence length="1347" mass="148823">MNILKSIGFLFAVTLCLGSPLAADNEHAVPPTREADSGDGLFREVLEQTRLRILEHKENRRLASEGREVPFLPSFWDMYLLSAADEAERMELFLRSPYQPAGRVEQGIRLSSQEDGRVLVNAVGFEVAEDFALALHGMAKFLCAPEAENVSEDSGIISYLMTKTVFFSDMMRSAADPPAIYRVEGTPFVVYVDRIWLGLWRMDPGGMQPSGFWMDCPCIPSSDAAARKALLREMKQAAEGTRLPALGVADGWSFISKDGAWCSPDGMKEVKARILAHGSRKFLKPFSKEFPYLPGYREVYLLSDPDEAGVVVLYLKCPAEGGGIKGIRLSLFEDRIMYAEAVGFGESRGMADHWAEVVFPLERNPKTGAFRLLLEQGENAWVNKRNLDRIFAYYSSMRSPFGEFVCRPEGTSCEVSFGWSGEFPSSMAIRRVGADGKAGDPVTVAWWGVRSSRGCDPALSRYLMLEAEGNHEGGAADMRFMAEAVFRALLDEMNAADMETAVPAEVMTPEMLAALRDSLVQGQQVQHLPSVDRVLPYRRLGGWEAFLLSDPADRGHVSVYLKCPYQDAASPKARALRLSLAAGGKVVRVEALGLAVAGLSPNGLAKFAAEVLEELAEGGSAIDAAKGVKLRNEMLRFVLVRKPAVRDGRMRYHVGGSAYDVELVPYRSLGALPFAEYVKDIRFVRGEEASADIDRAGWAEMVREMGVSARCGPQPSPDMMADVPSLPQAKLSAEGLNAVRTAILDGSLPPDRAVSLLSADEDALGVDLYLPLVSAVGSKGIRVTLHEDGGIHVESHGLGGELFRPGDLVTLAGLLLPECRKDAPGRNSVVLEDGKDALVNRTNREKIAKFVWLRILVEEALASRSSRLQVDPCYRPKGSSYEFRLLKTGKGEIDGLLICCRGERGEDVVLVKWYPQADPMIAKWNEEDACPAVARYFVISGMAGRERNLKLVQGAFDAVLRDMHAAEGKPWPLRRPDAGDMVIGGQLGAVREWILAGKEKKWSHLAQEERPYRPGRWDMWLLSDPEEKDYIVVYMKCPYQAEGAPEKGLRLSWLGPNRIGVESFDIPRKGLSARNLRALAAEALREFDWQVPSVYREFGKETASRMLEYVLAMRSLREDRSSKSFSWYYEMPGAAFSAWLRPYRGQWVDVPTDADGRSSPMTSQGIPALEYINALEFVDTSDQVRMVDRQPGEVLLKEMARSVFKVSLEDGRDDVVTSANRDRVLDYLSGKMEAMRMYGAVYGLPPVYRVEGTPFHVMPLFASGSGSDKICSGLLICPVSGAAGFPVEMKWRSVPERGNGEVFDFSMRSYRGFQDDGLLNAEGRSDAVDAVREVFSVLLQEMNATKP</sequence>
<keyword evidence="3" id="KW-1185">Reference proteome</keyword>
<dbReference type="STRING" id="1679444.PYTT_0697"/>
<name>A0A1C7PAL9_9BACT</name>
<reference evidence="3" key="1">
    <citation type="submission" date="2016-09" db="EMBL/GenBank/DDBJ databases">
        <authorList>
            <person name="Koehorst J."/>
        </authorList>
    </citation>
    <scope>NUCLEOTIDE SEQUENCE [LARGE SCALE GENOMIC DNA]</scope>
</reference>
<evidence type="ECO:0000313" key="2">
    <source>
        <dbReference type="EMBL" id="SEH78113.1"/>
    </source>
</evidence>
<dbReference type="EMBL" id="LT629973">
    <property type="protein sequence ID" value="SEH78113.1"/>
    <property type="molecule type" value="Genomic_DNA"/>
</dbReference>
<proteinExistence type="predicted"/>
<feature type="chain" id="PRO_5014266488" evidence="1">
    <location>
        <begin position="23"/>
        <end position="1347"/>
    </location>
</feature>
<gene>
    <name evidence="2" type="ORF">PYTT_0697</name>
</gene>
<dbReference type="PATRIC" id="fig|1679444.3.peg.994"/>
<dbReference type="Proteomes" id="UP000176204">
    <property type="component" value="Chromosome I"/>
</dbReference>
<keyword evidence="1" id="KW-0732">Signal</keyword>
<accession>A0A1C7PAL9</accession>
<dbReference type="KEGG" id="agl:PYTT_0697"/>
<protein>
    <submittedName>
        <fullName evidence="2">Uncharacterized protein</fullName>
    </submittedName>
</protein>
<evidence type="ECO:0000256" key="1">
    <source>
        <dbReference type="SAM" id="SignalP"/>
    </source>
</evidence>
<evidence type="ECO:0000313" key="3">
    <source>
        <dbReference type="Proteomes" id="UP000176204"/>
    </source>
</evidence>